<dbReference type="GO" id="GO:0005506">
    <property type="term" value="F:iron ion binding"/>
    <property type="evidence" value="ECO:0007669"/>
    <property type="project" value="InterPro"/>
</dbReference>
<comment type="similarity">
    <text evidence="2">Belongs to the cytochrome P450 family.</text>
</comment>
<evidence type="ECO:0000313" key="9">
    <source>
        <dbReference type="Proteomes" id="UP000325313"/>
    </source>
</evidence>
<dbReference type="SUPFAM" id="SSF48264">
    <property type="entry name" value="Cytochrome P450"/>
    <property type="match status" value="1"/>
</dbReference>
<comment type="cofactor">
    <cofactor evidence="1">
        <name>heme</name>
        <dbReference type="ChEBI" id="CHEBI:30413"/>
    </cofactor>
</comment>
<dbReference type="GO" id="GO:0020037">
    <property type="term" value="F:heme binding"/>
    <property type="evidence" value="ECO:0007669"/>
    <property type="project" value="InterPro"/>
</dbReference>
<evidence type="ECO:0000256" key="3">
    <source>
        <dbReference type="ARBA" id="ARBA00022617"/>
    </source>
</evidence>
<evidence type="ECO:0000256" key="2">
    <source>
        <dbReference type="ARBA" id="ARBA00010617"/>
    </source>
</evidence>
<evidence type="ECO:0000256" key="5">
    <source>
        <dbReference type="ARBA" id="ARBA00023002"/>
    </source>
</evidence>
<keyword evidence="6" id="KW-0408">Iron</keyword>
<evidence type="ECO:0000256" key="4">
    <source>
        <dbReference type="ARBA" id="ARBA00022723"/>
    </source>
</evidence>
<keyword evidence="7" id="KW-0503">Monooxygenase</keyword>
<protein>
    <recommendedName>
        <fullName evidence="10">Cytochrome P450</fullName>
    </recommendedName>
</protein>
<reference evidence="8 9" key="1">
    <citation type="submission" date="2019-05" db="EMBL/GenBank/DDBJ databases">
        <title>Emergence of the Ug99 lineage of the wheat stem rust pathogen through somatic hybridization.</title>
        <authorList>
            <person name="Li F."/>
            <person name="Upadhyaya N.M."/>
            <person name="Sperschneider J."/>
            <person name="Matny O."/>
            <person name="Nguyen-Phuc H."/>
            <person name="Mago R."/>
            <person name="Raley C."/>
            <person name="Miller M.E."/>
            <person name="Silverstein K.A.T."/>
            <person name="Henningsen E."/>
            <person name="Hirsch C.D."/>
            <person name="Visser B."/>
            <person name="Pretorius Z.A."/>
            <person name="Steffenson B.J."/>
            <person name="Schwessinger B."/>
            <person name="Dodds P.N."/>
            <person name="Figueroa M."/>
        </authorList>
    </citation>
    <scope>NUCLEOTIDE SEQUENCE [LARGE SCALE GENOMIC DNA]</scope>
    <source>
        <strain evidence="8 9">Ug99</strain>
    </source>
</reference>
<dbReference type="EMBL" id="VDEP01000476">
    <property type="protein sequence ID" value="KAA1072847.1"/>
    <property type="molecule type" value="Genomic_DNA"/>
</dbReference>
<keyword evidence="5" id="KW-0560">Oxidoreductase</keyword>
<keyword evidence="3" id="KW-0349">Heme</keyword>
<dbReference type="InterPro" id="IPR036396">
    <property type="entry name" value="Cyt_P450_sf"/>
</dbReference>
<keyword evidence="4" id="KW-0479">Metal-binding</keyword>
<dbReference type="PANTHER" id="PTHR46300">
    <property type="entry name" value="P450, PUTATIVE (EUROFUNG)-RELATED-RELATED"/>
    <property type="match status" value="1"/>
</dbReference>
<dbReference type="PANTHER" id="PTHR46300:SF1">
    <property type="entry name" value="P450, PUTATIVE (EUROFUNG)-RELATED"/>
    <property type="match status" value="1"/>
</dbReference>
<dbReference type="AlphaFoldDB" id="A0A5B0M6Q8"/>
<evidence type="ECO:0000256" key="6">
    <source>
        <dbReference type="ARBA" id="ARBA00023004"/>
    </source>
</evidence>
<evidence type="ECO:0000256" key="7">
    <source>
        <dbReference type="ARBA" id="ARBA00023033"/>
    </source>
</evidence>
<evidence type="ECO:0008006" key="10">
    <source>
        <dbReference type="Google" id="ProtNLM"/>
    </source>
</evidence>
<accession>A0A5B0M6Q8</accession>
<organism evidence="8 9">
    <name type="scientific">Puccinia graminis f. sp. tritici</name>
    <dbReference type="NCBI Taxonomy" id="56615"/>
    <lineage>
        <taxon>Eukaryota</taxon>
        <taxon>Fungi</taxon>
        <taxon>Dikarya</taxon>
        <taxon>Basidiomycota</taxon>
        <taxon>Pucciniomycotina</taxon>
        <taxon>Pucciniomycetes</taxon>
        <taxon>Pucciniales</taxon>
        <taxon>Pucciniaceae</taxon>
        <taxon>Puccinia</taxon>
    </lineage>
</organism>
<dbReference type="Proteomes" id="UP000325313">
    <property type="component" value="Unassembled WGS sequence"/>
</dbReference>
<dbReference type="InterPro" id="IPR050364">
    <property type="entry name" value="Cytochrome_P450_fung"/>
</dbReference>
<name>A0A5B0M6Q8_PUCGR</name>
<dbReference type="GO" id="GO:0016705">
    <property type="term" value="F:oxidoreductase activity, acting on paired donors, with incorporation or reduction of molecular oxygen"/>
    <property type="evidence" value="ECO:0007669"/>
    <property type="project" value="InterPro"/>
</dbReference>
<evidence type="ECO:0000313" key="8">
    <source>
        <dbReference type="EMBL" id="KAA1072847.1"/>
    </source>
</evidence>
<dbReference type="Gene3D" id="1.10.630.10">
    <property type="entry name" value="Cytochrome P450"/>
    <property type="match status" value="1"/>
</dbReference>
<comment type="caution">
    <text evidence="8">The sequence shown here is derived from an EMBL/GenBank/DDBJ whole genome shotgun (WGS) entry which is preliminary data.</text>
</comment>
<dbReference type="GO" id="GO:0004497">
    <property type="term" value="F:monooxygenase activity"/>
    <property type="evidence" value="ECO:0007669"/>
    <property type="project" value="UniProtKB-KW"/>
</dbReference>
<sequence length="86" mass="9941">MRHFAYGFGRRRCAGITIADRSMFINTANLLWSFDIKEKVDNNGNVIELDRMAFEDATNSRPKPFEVDFVPRVPDLRRAIEEMSAC</sequence>
<gene>
    <name evidence="8" type="ORF">PGTUg99_019654</name>
</gene>
<proteinExistence type="inferred from homology"/>
<evidence type="ECO:0000256" key="1">
    <source>
        <dbReference type="ARBA" id="ARBA00001971"/>
    </source>
</evidence>